<dbReference type="AlphaFoldDB" id="A0A6B0V5W8"/>
<protein>
    <submittedName>
        <fullName evidence="1">Putative secreted protein</fullName>
    </submittedName>
</protein>
<organism evidence="1">
    <name type="scientific">Ixodes ricinus</name>
    <name type="common">Common tick</name>
    <name type="synonym">Acarus ricinus</name>
    <dbReference type="NCBI Taxonomy" id="34613"/>
    <lineage>
        <taxon>Eukaryota</taxon>
        <taxon>Metazoa</taxon>
        <taxon>Ecdysozoa</taxon>
        <taxon>Arthropoda</taxon>
        <taxon>Chelicerata</taxon>
        <taxon>Arachnida</taxon>
        <taxon>Acari</taxon>
        <taxon>Parasitiformes</taxon>
        <taxon>Ixodida</taxon>
        <taxon>Ixodoidea</taxon>
        <taxon>Ixodidae</taxon>
        <taxon>Ixodinae</taxon>
        <taxon>Ixodes</taxon>
    </lineage>
</organism>
<evidence type="ECO:0000313" key="1">
    <source>
        <dbReference type="EMBL" id="MXU97195.1"/>
    </source>
</evidence>
<name>A0A6B0V5W8_IXORI</name>
<dbReference type="EMBL" id="GIFC01015112">
    <property type="protein sequence ID" value="MXU97195.1"/>
    <property type="molecule type" value="Transcribed_RNA"/>
</dbReference>
<reference evidence="1" key="1">
    <citation type="submission" date="2019-12" db="EMBL/GenBank/DDBJ databases">
        <title>An insight into the sialome of adult female Ixodes ricinus ticks feeding for 6 days.</title>
        <authorList>
            <person name="Perner J."/>
            <person name="Ribeiro J.M.C."/>
        </authorList>
    </citation>
    <scope>NUCLEOTIDE SEQUENCE</scope>
    <source>
        <strain evidence="1">Semi-engorged</strain>
        <tissue evidence="1">Salivary glands</tissue>
    </source>
</reference>
<sequence length="252" mass="27357">MGHRRARQWDFVWSIALQPLSCCVSTPIYISHRVLGWAEWKPSGRCPDYPRRKRGRCSSILPTELGRSKHVFRSRLRCGQRPSVPGHEGVRVALRVQQHGRPGRPQHGGQRECVLLAVEGRAGEAAPLAVTLHAGLEQGAQLGVEVGQAGQLVPDQLPHPLDAVPPVEVEPLCVQQQAAAAPKEQVPRTCHLGIRGVLAGLCEAGLCAPEVVAQAHKVEVGSHIHHDTSSGGLQQLGQHPFHERREAGVCQL</sequence>
<accession>A0A6B0V5W8</accession>
<proteinExistence type="predicted"/>